<dbReference type="Pfam" id="PF08241">
    <property type="entry name" value="Methyltransf_11"/>
    <property type="match status" value="1"/>
</dbReference>
<evidence type="ECO:0000256" key="1">
    <source>
        <dbReference type="ARBA" id="ARBA00022679"/>
    </source>
</evidence>
<dbReference type="OrthoDB" id="9777497at2"/>
<dbReference type="Proteomes" id="UP000001683">
    <property type="component" value="Chromosome"/>
</dbReference>
<sequence>MTTNEYAQIAKDYYNSTAHEIYKECWGGENHHLGIFDNTDDFYQAAQKANENLVTKLQVKEGDHVLDIGSGFCGLPRYIVKNTNCEKVTALNISEKENEYARQKNKQENLHHKIDVVDGDFNNMPFPDKNFDILVSQDSMLHSPNKKELLEECFRVIKPGGMFVFSDILKLPELTEDEAKIVYNRINVPHLATFDFYEKALIDANFNVIDIQDLGNMNLAKSYQSVYDNLNDKKNFLMKDKNIPQDRIDMTLKGLKYWVEKASDNKLGWGLFVSQRPNNR</sequence>
<dbReference type="EMBL" id="CP001034">
    <property type="protein sequence ID" value="ACB84269.1"/>
    <property type="molecule type" value="Genomic_DNA"/>
</dbReference>
<evidence type="ECO:0000313" key="3">
    <source>
        <dbReference type="EMBL" id="ACB84269.1"/>
    </source>
</evidence>
<protein>
    <submittedName>
        <fullName evidence="3">Methyltransferase type 11</fullName>
    </submittedName>
</protein>
<feature type="domain" description="Methyltransferase type 11" evidence="2">
    <location>
        <begin position="66"/>
        <end position="165"/>
    </location>
</feature>
<accession>B2A775</accession>
<dbReference type="CDD" id="cd02440">
    <property type="entry name" value="AdoMet_MTases"/>
    <property type="match status" value="1"/>
</dbReference>
<dbReference type="InterPro" id="IPR050447">
    <property type="entry name" value="Erg6_SMT_methyltransf"/>
</dbReference>
<keyword evidence="3" id="KW-0489">Methyltransferase</keyword>
<evidence type="ECO:0000259" key="2">
    <source>
        <dbReference type="Pfam" id="PF08241"/>
    </source>
</evidence>
<dbReference type="InParanoid" id="B2A775"/>
<dbReference type="PANTHER" id="PTHR44068:SF11">
    <property type="entry name" value="GERANYL DIPHOSPHATE 2-C-METHYLTRANSFERASE"/>
    <property type="match status" value="1"/>
</dbReference>
<dbReference type="PANTHER" id="PTHR44068">
    <property type="entry name" value="ZGC:194242"/>
    <property type="match status" value="1"/>
</dbReference>
<reference evidence="3 4" key="1">
    <citation type="submission" date="2008-04" db="EMBL/GenBank/DDBJ databases">
        <title>Complete sequence of chromosome of Natranaerobius thermophilus JW/NM-WN-LF.</title>
        <authorList>
            <consortium name="US DOE Joint Genome Institute"/>
            <person name="Copeland A."/>
            <person name="Lucas S."/>
            <person name="Lapidus A."/>
            <person name="Glavina del Rio T."/>
            <person name="Dalin E."/>
            <person name="Tice H."/>
            <person name="Bruce D."/>
            <person name="Goodwin L."/>
            <person name="Pitluck S."/>
            <person name="Chertkov O."/>
            <person name="Brettin T."/>
            <person name="Detter J.C."/>
            <person name="Han C."/>
            <person name="Kuske C.R."/>
            <person name="Schmutz J."/>
            <person name="Larimer F."/>
            <person name="Land M."/>
            <person name="Hauser L."/>
            <person name="Kyrpides N."/>
            <person name="Lykidis A."/>
            <person name="Mesbah N.M."/>
            <person name="Wiegel J."/>
        </authorList>
    </citation>
    <scope>NUCLEOTIDE SEQUENCE [LARGE SCALE GENOMIC DNA]</scope>
    <source>
        <strain evidence="4">ATCC BAA-1301 / DSM 18059 / JW/NM-WN-LF</strain>
    </source>
</reference>
<dbReference type="Gene3D" id="3.40.50.150">
    <property type="entry name" value="Vaccinia Virus protein VP39"/>
    <property type="match status" value="1"/>
</dbReference>
<dbReference type="STRING" id="457570.Nther_0676"/>
<dbReference type="HOGENOM" id="CLU_039068_6_2_9"/>
<dbReference type="RefSeq" id="WP_012447153.1">
    <property type="nucleotide sequence ID" value="NC_010718.1"/>
</dbReference>
<dbReference type="InterPro" id="IPR029063">
    <property type="entry name" value="SAM-dependent_MTases_sf"/>
</dbReference>
<dbReference type="SUPFAM" id="SSF53335">
    <property type="entry name" value="S-adenosyl-L-methionine-dependent methyltransferases"/>
    <property type="match status" value="1"/>
</dbReference>
<dbReference type="eggNOG" id="COG2226">
    <property type="taxonomic scope" value="Bacteria"/>
</dbReference>
<name>B2A775_NATTJ</name>
<evidence type="ECO:0000313" key="4">
    <source>
        <dbReference type="Proteomes" id="UP000001683"/>
    </source>
</evidence>
<dbReference type="KEGG" id="nth:Nther_0676"/>
<keyword evidence="4" id="KW-1185">Reference proteome</keyword>
<gene>
    <name evidence="3" type="ordered locus">Nther_0676</name>
</gene>
<dbReference type="SMR" id="B2A775"/>
<dbReference type="AlphaFoldDB" id="B2A775"/>
<dbReference type="GO" id="GO:0008757">
    <property type="term" value="F:S-adenosylmethionine-dependent methyltransferase activity"/>
    <property type="evidence" value="ECO:0007669"/>
    <property type="project" value="InterPro"/>
</dbReference>
<dbReference type="InterPro" id="IPR013216">
    <property type="entry name" value="Methyltransf_11"/>
</dbReference>
<dbReference type="GO" id="GO:0032259">
    <property type="term" value="P:methylation"/>
    <property type="evidence" value="ECO:0007669"/>
    <property type="project" value="UniProtKB-KW"/>
</dbReference>
<reference evidence="3 4" key="2">
    <citation type="journal article" date="2011" name="J. Bacteriol.">
        <title>Complete genome sequence of the anaerobic, halophilic alkalithermophile Natranaerobius thermophilus JW/NM-WN-LF.</title>
        <authorList>
            <person name="Zhao B."/>
            <person name="Mesbah N.M."/>
            <person name="Dalin E."/>
            <person name="Goodwin L."/>
            <person name="Nolan M."/>
            <person name="Pitluck S."/>
            <person name="Chertkov O."/>
            <person name="Brettin T.S."/>
            <person name="Han J."/>
            <person name="Larimer F.W."/>
            <person name="Land M.L."/>
            <person name="Hauser L."/>
            <person name="Kyrpides N."/>
            <person name="Wiegel J."/>
        </authorList>
    </citation>
    <scope>NUCLEOTIDE SEQUENCE [LARGE SCALE GENOMIC DNA]</scope>
    <source>
        <strain evidence="4">ATCC BAA-1301 / DSM 18059 / JW/NM-WN-LF</strain>
    </source>
</reference>
<proteinExistence type="predicted"/>
<keyword evidence="1 3" id="KW-0808">Transferase</keyword>
<organism evidence="3 4">
    <name type="scientific">Natranaerobius thermophilus (strain ATCC BAA-1301 / DSM 18059 / JW/NM-WN-LF)</name>
    <dbReference type="NCBI Taxonomy" id="457570"/>
    <lineage>
        <taxon>Bacteria</taxon>
        <taxon>Bacillati</taxon>
        <taxon>Bacillota</taxon>
        <taxon>Clostridia</taxon>
        <taxon>Natranaerobiales</taxon>
        <taxon>Natranaerobiaceae</taxon>
        <taxon>Natranaerobius</taxon>
    </lineage>
</organism>